<proteinExistence type="inferred from homology"/>
<keyword evidence="5" id="KW-0813">Transport</keyword>
<keyword evidence="2 5" id="KW-0999">Mitochondrion inner membrane</keyword>
<evidence type="ECO:0000259" key="6">
    <source>
        <dbReference type="Pfam" id="PF02953"/>
    </source>
</evidence>
<keyword evidence="4 5" id="KW-0811">Translocation</keyword>
<keyword evidence="5" id="KW-0143">Chaperone</keyword>
<comment type="domain">
    <text evidence="5">The twin CX3C motif contains 4 conserved Cys residues that form 2 disulfide bonds in the mitochondrial intermembrane space.</text>
</comment>
<evidence type="ECO:0000256" key="3">
    <source>
        <dbReference type="ARBA" id="ARBA00022927"/>
    </source>
</evidence>
<gene>
    <name evidence="7" type="primary">TIM8</name>
    <name evidence="7" type="ORF">IWW39_004923</name>
</gene>
<dbReference type="InterPro" id="IPR004217">
    <property type="entry name" value="Tim10-like"/>
</dbReference>
<keyword evidence="3 5" id="KW-0653">Protein transport</keyword>
<dbReference type="Gene3D" id="1.10.287.810">
    <property type="entry name" value="Mitochondrial import inner membrane translocase subunit tim13 like domains"/>
    <property type="match status" value="1"/>
</dbReference>
<reference evidence="7" key="1">
    <citation type="submission" date="2022-07" db="EMBL/GenBank/DDBJ databases">
        <title>Phylogenomic reconstructions and comparative analyses of Kickxellomycotina fungi.</title>
        <authorList>
            <person name="Reynolds N.K."/>
            <person name="Stajich J.E."/>
            <person name="Barry K."/>
            <person name="Grigoriev I.V."/>
            <person name="Crous P."/>
            <person name="Smith M.E."/>
        </authorList>
    </citation>
    <scope>NUCLEOTIDE SEQUENCE</scope>
    <source>
        <strain evidence="7">CBS 109367</strain>
    </source>
</reference>
<keyword evidence="8" id="KW-1185">Reference proteome</keyword>
<evidence type="ECO:0000313" key="7">
    <source>
        <dbReference type="EMBL" id="KAJ2684410.1"/>
    </source>
</evidence>
<dbReference type="InterPro" id="IPR035427">
    <property type="entry name" value="Tim10-like_dom_sf"/>
</dbReference>
<evidence type="ECO:0000256" key="5">
    <source>
        <dbReference type="RuleBase" id="RU367043"/>
    </source>
</evidence>
<comment type="subcellular location">
    <subcellularLocation>
        <location evidence="5">Mitochondrion inner membrane</location>
        <topology evidence="5">Peripheral membrane protein</topology>
        <orientation evidence="5">Intermembrane side</orientation>
    </subcellularLocation>
</comment>
<keyword evidence="5" id="KW-0496">Mitochondrion</keyword>
<comment type="subunit">
    <text evidence="5">Heterohexamer.</text>
</comment>
<comment type="function">
    <text evidence="5">Mitochondrial intermembrane chaperone that participates in the import and insertion of some multi-pass transmembrane proteins into the mitochondrial inner membrane. Also required for the transfer of beta-barrel precursors from the TOM complex to the sorting and assembly machinery (SAM complex) of the outer membrane. Acts as a chaperone-like protein that protects the hydrophobic precursors from aggregation and guide them through the mitochondrial intermembrane space.</text>
</comment>
<comment type="similarity">
    <text evidence="1 5">Belongs to the small Tim family.</text>
</comment>
<evidence type="ECO:0000256" key="4">
    <source>
        <dbReference type="ARBA" id="ARBA00023010"/>
    </source>
</evidence>
<keyword evidence="2 5" id="KW-0472">Membrane</keyword>
<feature type="domain" description="Tim10-like" evidence="6">
    <location>
        <begin position="14"/>
        <end position="77"/>
    </location>
</feature>
<evidence type="ECO:0000256" key="2">
    <source>
        <dbReference type="ARBA" id="ARBA00022792"/>
    </source>
</evidence>
<dbReference type="OrthoDB" id="344165at2759"/>
<sequence>MEAFDQATQLELKKFVEQETQKAQMQQTIHEFTGRCWESCITQAKSNQLDSKETACLQNCVNRFVDTSVFIVKRLQNLQQ</sequence>
<dbReference type="AlphaFoldDB" id="A0A9W8GIK5"/>
<evidence type="ECO:0000313" key="8">
    <source>
        <dbReference type="Proteomes" id="UP001151516"/>
    </source>
</evidence>
<organism evidence="7 8">
    <name type="scientific">Coemansia spiralis</name>
    <dbReference type="NCBI Taxonomy" id="417178"/>
    <lineage>
        <taxon>Eukaryota</taxon>
        <taxon>Fungi</taxon>
        <taxon>Fungi incertae sedis</taxon>
        <taxon>Zoopagomycota</taxon>
        <taxon>Kickxellomycotina</taxon>
        <taxon>Kickxellomycetes</taxon>
        <taxon>Kickxellales</taxon>
        <taxon>Kickxellaceae</taxon>
        <taxon>Coemansia</taxon>
    </lineage>
</organism>
<evidence type="ECO:0000256" key="1">
    <source>
        <dbReference type="ARBA" id="ARBA00006720"/>
    </source>
</evidence>
<dbReference type="Proteomes" id="UP001151516">
    <property type="component" value="Unassembled WGS sequence"/>
</dbReference>
<name>A0A9W8GIK5_9FUNG</name>
<protein>
    <recommendedName>
        <fullName evidence="5">Mitochondrial import inner membrane translocase subunit</fullName>
    </recommendedName>
</protein>
<dbReference type="GO" id="GO:0015031">
    <property type="term" value="P:protein transport"/>
    <property type="evidence" value="ECO:0007669"/>
    <property type="project" value="UniProtKB-KW"/>
</dbReference>
<dbReference type="EMBL" id="JANBTX010000212">
    <property type="protein sequence ID" value="KAJ2684410.1"/>
    <property type="molecule type" value="Genomic_DNA"/>
</dbReference>
<keyword evidence="5" id="KW-1015">Disulfide bond</keyword>
<accession>A0A9W8GIK5</accession>
<dbReference type="GO" id="GO:0005743">
    <property type="term" value="C:mitochondrial inner membrane"/>
    <property type="evidence" value="ECO:0007669"/>
    <property type="project" value="UniProtKB-SubCell"/>
</dbReference>
<dbReference type="SUPFAM" id="SSF144122">
    <property type="entry name" value="Tim10-like"/>
    <property type="match status" value="1"/>
</dbReference>
<comment type="caution">
    <text evidence="7">The sequence shown here is derived from an EMBL/GenBank/DDBJ whole genome shotgun (WGS) entry which is preliminary data.</text>
</comment>
<dbReference type="Pfam" id="PF02953">
    <property type="entry name" value="zf-Tim10_DDP"/>
    <property type="match status" value="1"/>
</dbReference>